<sequence length="445" mass="50621">MKQKVHIINDRLPRSRFFIQNLFYLLKQFVTTNTLISIAEMALETPEWLNLGFVNKALQQSENDSSIQVSSIFSESATTKGDNYVSDVIRITVEFSRDQGDHRITEKKSIIAKVSPTDGGSRQKLVEDVGYFNFEISMMSNTLNKMNELLGPKHRVSGKSLYIHKGNPTVLVMEDLTPLGFHKADRSSSLDLAHCTLALQGLARFHAATVALCEKEPKQKEMYTKGVFHEEHPLEMKSYFITGTKALANECANWSGFKKYAEKIAKFSDRIYEIGIDASKFSEDDFNVITHGDFSVNNMLFKYDNDGKPIEHICIDFQLCSYTSPAIDLLYFFNTSAPDVIESKQNILLNEYLETLSATMNQLGCKTRPPTMEELKAVLKRRASYGMITSFTVLPLLRLRMTESKDLDEILNTGAYNNSNLKSEFFKTLMMKQIPVYDEWGLLDL</sequence>
<protein>
    <recommendedName>
        <fullName evidence="1">CHK kinase-like domain-containing protein</fullName>
    </recommendedName>
</protein>
<evidence type="ECO:0000313" key="2">
    <source>
        <dbReference type="EMBL" id="KAL0111653.1"/>
    </source>
</evidence>
<reference evidence="2 3" key="1">
    <citation type="submission" date="2023-03" db="EMBL/GenBank/DDBJ databases">
        <title>High recombination rates correlate with genetic variation in Cardiocondyla obscurior ants.</title>
        <authorList>
            <person name="Errbii M."/>
        </authorList>
    </citation>
    <scope>NUCLEOTIDE SEQUENCE [LARGE SCALE GENOMIC DNA]</scope>
    <source>
        <strain evidence="2">Alpha-2009</strain>
        <tissue evidence="2">Whole body</tissue>
    </source>
</reference>
<feature type="domain" description="CHK kinase-like" evidence="1">
    <location>
        <begin position="171"/>
        <end position="362"/>
    </location>
</feature>
<organism evidence="2 3">
    <name type="scientific">Cardiocondyla obscurior</name>
    <dbReference type="NCBI Taxonomy" id="286306"/>
    <lineage>
        <taxon>Eukaryota</taxon>
        <taxon>Metazoa</taxon>
        <taxon>Ecdysozoa</taxon>
        <taxon>Arthropoda</taxon>
        <taxon>Hexapoda</taxon>
        <taxon>Insecta</taxon>
        <taxon>Pterygota</taxon>
        <taxon>Neoptera</taxon>
        <taxon>Endopterygota</taxon>
        <taxon>Hymenoptera</taxon>
        <taxon>Apocrita</taxon>
        <taxon>Aculeata</taxon>
        <taxon>Formicoidea</taxon>
        <taxon>Formicidae</taxon>
        <taxon>Myrmicinae</taxon>
        <taxon>Cardiocondyla</taxon>
    </lineage>
</organism>
<dbReference type="SMART" id="SM00587">
    <property type="entry name" value="CHK"/>
    <property type="match status" value="1"/>
</dbReference>
<comment type="caution">
    <text evidence="2">The sequence shown here is derived from an EMBL/GenBank/DDBJ whole genome shotgun (WGS) entry which is preliminary data.</text>
</comment>
<evidence type="ECO:0000259" key="1">
    <source>
        <dbReference type="SMART" id="SM00587"/>
    </source>
</evidence>
<accession>A0AAW2F9Z9</accession>
<dbReference type="Pfam" id="PF02958">
    <property type="entry name" value="EcKL"/>
    <property type="match status" value="1"/>
</dbReference>
<keyword evidence="3" id="KW-1185">Reference proteome</keyword>
<evidence type="ECO:0000313" key="3">
    <source>
        <dbReference type="Proteomes" id="UP001430953"/>
    </source>
</evidence>
<dbReference type="InterPro" id="IPR004119">
    <property type="entry name" value="EcKL"/>
</dbReference>
<proteinExistence type="predicted"/>
<dbReference type="PANTHER" id="PTHR11012">
    <property type="entry name" value="PROTEIN KINASE-LIKE DOMAIN-CONTAINING"/>
    <property type="match status" value="1"/>
</dbReference>
<gene>
    <name evidence="2" type="ORF">PUN28_013085</name>
</gene>
<dbReference type="InterPro" id="IPR011009">
    <property type="entry name" value="Kinase-like_dom_sf"/>
</dbReference>
<dbReference type="AlphaFoldDB" id="A0AAW2F9Z9"/>
<name>A0AAW2F9Z9_9HYME</name>
<dbReference type="PANTHER" id="PTHR11012:SF56">
    <property type="entry name" value="CHK KINASE-LIKE DOMAIN-CONTAINING PROTEIN-RELATED"/>
    <property type="match status" value="1"/>
</dbReference>
<dbReference type="EMBL" id="JADYXP020000013">
    <property type="protein sequence ID" value="KAL0111653.1"/>
    <property type="molecule type" value="Genomic_DNA"/>
</dbReference>
<dbReference type="Gene3D" id="3.90.1200.10">
    <property type="match status" value="1"/>
</dbReference>
<dbReference type="Proteomes" id="UP001430953">
    <property type="component" value="Unassembled WGS sequence"/>
</dbReference>
<dbReference type="SUPFAM" id="SSF56112">
    <property type="entry name" value="Protein kinase-like (PK-like)"/>
    <property type="match status" value="1"/>
</dbReference>
<dbReference type="InterPro" id="IPR015897">
    <property type="entry name" value="CHK_kinase-like"/>
</dbReference>